<protein>
    <submittedName>
        <fullName evidence="2">Uncharacterized protein</fullName>
    </submittedName>
</protein>
<accession>A0A1Y2BD02</accession>
<evidence type="ECO:0000256" key="1">
    <source>
        <dbReference type="SAM" id="MobiDB-lite"/>
    </source>
</evidence>
<gene>
    <name evidence="2" type="ORF">BCR33DRAFT_856437</name>
</gene>
<feature type="region of interest" description="Disordered" evidence="1">
    <location>
        <begin position="1"/>
        <end position="32"/>
    </location>
</feature>
<organism evidence="2 3">
    <name type="scientific">Rhizoclosmatium globosum</name>
    <dbReference type="NCBI Taxonomy" id="329046"/>
    <lineage>
        <taxon>Eukaryota</taxon>
        <taxon>Fungi</taxon>
        <taxon>Fungi incertae sedis</taxon>
        <taxon>Chytridiomycota</taxon>
        <taxon>Chytridiomycota incertae sedis</taxon>
        <taxon>Chytridiomycetes</taxon>
        <taxon>Chytridiales</taxon>
        <taxon>Chytriomycetaceae</taxon>
        <taxon>Rhizoclosmatium</taxon>
    </lineage>
</organism>
<evidence type="ECO:0000313" key="3">
    <source>
        <dbReference type="Proteomes" id="UP000193642"/>
    </source>
</evidence>
<dbReference type="AlphaFoldDB" id="A0A1Y2BD02"/>
<dbReference type="EMBL" id="MCGO01000070">
    <property type="protein sequence ID" value="ORY32718.1"/>
    <property type="molecule type" value="Genomic_DNA"/>
</dbReference>
<sequence length="331" mass="37101">MSSSLSSSQSQAGQGQETVLPNKKDKKGSPNVKPSLEIKTWLDAIRNEFKSYNNSRKPLTFNDIVETLIIFWTLVCRMCLDGSWDRDILLRLFHAAQWEIAGSSTTESKNVRVSRIVHSYIDAWGRGLHLNQKKFLTLLVSCFDGFKQAFQETSNHDLLVKSSGDPFVVRHDIIQCIRSLLQLPHQAPTERWLVNNAANSQRDAHNILATMYPNIQARHVTSLEGAVQYTTTQCASSHKANAQSALASNEHDLFNHSSLNQHTQLHRGENAFGFAPVSIPATNLGGSFNTITTASQDNSQQDRPNNFQAMHINTPTTFRQHNSAEKDTNFL</sequence>
<feature type="compositionally biased region" description="Low complexity" evidence="1">
    <location>
        <begin position="1"/>
        <end position="16"/>
    </location>
</feature>
<name>A0A1Y2BD02_9FUNG</name>
<reference evidence="2 3" key="1">
    <citation type="submission" date="2016-07" db="EMBL/GenBank/DDBJ databases">
        <title>Pervasive Adenine N6-methylation of Active Genes in Fungi.</title>
        <authorList>
            <consortium name="DOE Joint Genome Institute"/>
            <person name="Mondo S.J."/>
            <person name="Dannebaum R.O."/>
            <person name="Kuo R.C."/>
            <person name="Labutti K."/>
            <person name="Haridas S."/>
            <person name="Kuo A."/>
            <person name="Salamov A."/>
            <person name="Ahrendt S.R."/>
            <person name="Lipzen A."/>
            <person name="Sullivan W."/>
            <person name="Andreopoulos W.B."/>
            <person name="Clum A."/>
            <person name="Lindquist E."/>
            <person name="Daum C."/>
            <person name="Ramamoorthy G.K."/>
            <person name="Gryganskyi A."/>
            <person name="Culley D."/>
            <person name="Magnuson J.K."/>
            <person name="James T.Y."/>
            <person name="O'Malley M.A."/>
            <person name="Stajich J.E."/>
            <person name="Spatafora J.W."/>
            <person name="Visel A."/>
            <person name="Grigoriev I.V."/>
        </authorList>
    </citation>
    <scope>NUCLEOTIDE SEQUENCE [LARGE SCALE GENOMIC DNA]</scope>
    <source>
        <strain evidence="2 3">JEL800</strain>
    </source>
</reference>
<comment type="caution">
    <text evidence="2">The sequence shown here is derived from an EMBL/GenBank/DDBJ whole genome shotgun (WGS) entry which is preliminary data.</text>
</comment>
<keyword evidence="3" id="KW-1185">Reference proteome</keyword>
<evidence type="ECO:0000313" key="2">
    <source>
        <dbReference type="EMBL" id="ORY32718.1"/>
    </source>
</evidence>
<dbReference type="Proteomes" id="UP000193642">
    <property type="component" value="Unassembled WGS sequence"/>
</dbReference>
<proteinExistence type="predicted"/>